<sequence length="345" mass="40487">MLLAIVQFRFLQHLLFWAVAGFIIYRITAYSASPSQTDIYYTFLFLLPASWVVYWNISLIDRLLPKHLYWRFFLSTLLLLGSGVLGYYLMMEYLVDYIFPGYYFISYYQPGEILLFLSAFWALSTLLNLSKGWFREQEQKQKIQHLEKQKTQAELDALKAQLDPHFLFNNLNSLYSLALEENPKTPEAILKLSENLRYVLYEGIGPEVALQKEIQHLSNYFQLQQWRFGEEMEITLDIDVEKNEESIAPLLLLPLVENSFKHVGRNRTGQYAVRGKIRLRESKMIFSLQNTIGEKPMLLNTPMSGGIGLVNLQKRLEILYPNRYYFNTLNTDNEFIAKLELQLKP</sequence>
<reference evidence="4 5" key="1">
    <citation type="journal article" date="2011" name="Stand. Genomic Sci.">
        <title>Complete genome sequence of Haliscomenobacter hydrossis type strain (O).</title>
        <authorList>
            <consortium name="US DOE Joint Genome Institute (JGI-PGF)"/>
            <person name="Daligault H."/>
            <person name="Lapidus A."/>
            <person name="Zeytun A."/>
            <person name="Nolan M."/>
            <person name="Lucas S."/>
            <person name="Del Rio T.G."/>
            <person name="Tice H."/>
            <person name="Cheng J.F."/>
            <person name="Tapia R."/>
            <person name="Han C."/>
            <person name="Goodwin L."/>
            <person name="Pitluck S."/>
            <person name="Liolios K."/>
            <person name="Pagani I."/>
            <person name="Ivanova N."/>
            <person name="Huntemann M."/>
            <person name="Mavromatis K."/>
            <person name="Mikhailova N."/>
            <person name="Pati A."/>
            <person name="Chen A."/>
            <person name="Palaniappan K."/>
            <person name="Land M."/>
            <person name="Hauser L."/>
            <person name="Brambilla E.M."/>
            <person name="Rohde M."/>
            <person name="Verbarg S."/>
            <person name="Goker M."/>
            <person name="Bristow J."/>
            <person name="Eisen J.A."/>
            <person name="Markowitz V."/>
            <person name="Hugenholtz P."/>
            <person name="Kyrpides N.C."/>
            <person name="Klenk H.P."/>
            <person name="Woyke T."/>
        </authorList>
    </citation>
    <scope>NUCLEOTIDE SEQUENCE [LARGE SCALE GENOMIC DNA]</scope>
    <source>
        <strain evidence="5">ATCC 27775 / DSM 1100 / LMG 10767 / O</strain>
    </source>
</reference>
<feature type="transmembrane region" description="Helical" evidence="2">
    <location>
        <begin position="69"/>
        <end position="90"/>
    </location>
</feature>
<dbReference type="GO" id="GO:0016020">
    <property type="term" value="C:membrane"/>
    <property type="evidence" value="ECO:0007669"/>
    <property type="project" value="InterPro"/>
</dbReference>
<keyword evidence="5" id="KW-1185">Reference proteome</keyword>
<dbReference type="AlphaFoldDB" id="F4KSM7"/>
<dbReference type="Proteomes" id="UP000008461">
    <property type="component" value="Chromosome"/>
</dbReference>
<keyword evidence="1" id="KW-0175">Coiled coil</keyword>
<feature type="domain" description="Signal transduction histidine kinase internal region" evidence="3">
    <location>
        <begin position="153"/>
        <end position="231"/>
    </location>
</feature>
<dbReference type="eggNOG" id="COG2972">
    <property type="taxonomic scope" value="Bacteria"/>
</dbReference>
<dbReference type="InterPro" id="IPR010559">
    <property type="entry name" value="Sig_transdc_His_kin_internal"/>
</dbReference>
<evidence type="ECO:0000256" key="1">
    <source>
        <dbReference type="SAM" id="Coils"/>
    </source>
</evidence>
<feature type="transmembrane region" description="Helical" evidence="2">
    <location>
        <begin position="14"/>
        <end position="33"/>
    </location>
</feature>
<proteinExistence type="predicted"/>
<protein>
    <submittedName>
        <fullName evidence="4">Signal transduction histidine kinase</fullName>
    </submittedName>
</protein>
<evidence type="ECO:0000256" key="2">
    <source>
        <dbReference type="SAM" id="Phobius"/>
    </source>
</evidence>
<dbReference type="GO" id="GO:0000155">
    <property type="term" value="F:phosphorelay sensor kinase activity"/>
    <property type="evidence" value="ECO:0007669"/>
    <property type="project" value="InterPro"/>
</dbReference>
<dbReference type="Pfam" id="PF06580">
    <property type="entry name" value="His_kinase"/>
    <property type="match status" value="1"/>
</dbReference>
<dbReference type="PANTHER" id="PTHR34220">
    <property type="entry name" value="SENSOR HISTIDINE KINASE YPDA"/>
    <property type="match status" value="1"/>
</dbReference>
<accession>F4KSM7</accession>
<dbReference type="HOGENOM" id="CLU_020473_1_0_10"/>
<dbReference type="KEGG" id="hhy:Halhy_0078"/>
<keyword evidence="4" id="KW-0808">Transferase</keyword>
<dbReference type="EMBL" id="CP002691">
    <property type="protein sequence ID" value="AEE47991.1"/>
    <property type="molecule type" value="Genomic_DNA"/>
</dbReference>
<gene>
    <name evidence="4" type="ordered locus">Halhy_0078</name>
</gene>
<evidence type="ECO:0000313" key="5">
    <source>
        <dbReference type="Proteomes" id="UP000008461"/>
    </source>
</evidence>
<name>F4KSM7_HALH1</name>
<keyword evidence="4" id="KW-0418">Kinase</keyword>
<dbReference type="PANTHER" id="PTHR34220:SF7">
    <property type="entry name" value="SENSOR HISTIDINE KINASE YPDA"/>
    <property type="match status" value="1"/>
</dbReference>
<dbReference type="STRING" id="760192.Halhy_0078"/>
<feature type="transmembrane region" description="Helical" evidence="2">
    <location>
        <begin position="39"/>
        <end position="57"/>
    </location>
</feature>
<evidence type="ECO:0000313" key="4">
    <source>
        <dbReference type="EMBL" id="AEE47991.1"/>
    </source>
</evidence>
<reference key="2">
    <citation type="submission" date="2011-04" db="EMBL/GenBank/DDBJ databases">
        <title>Complete sequence of chromosome of Haliscomenobacter hydrossis DSM 1100.</title>
        <authorList>
            <consortium name="US DOE Joint Genome Institute (JGI-PGF)"/>
            <person name="Lucas S."/>
            <person name="Han J."/>
            <person name="Lapidus A."/>
            <person name="Bruce D."/>
            <person name="Goodwin L."/>
            <person name="Pitluck S."/>
            <person name="Peters L."/>
            <person name="Kyrpides N."/>
            <person name="Mavromatis K."/>
            <person name="Ivanova N."/>
            <person name="Ovchinnikova G."/>
            <person name="Pagani I."/>
            <person name="Daligault H."/>
            <person name="Detter J.C."/>
            <person name="Han C."/>
            <person name="Land M."/>
            <person name="Hauser L."/>
            <person name="Markowitz V."/>
            <person name="Cheng J.-F."/>
            <person name="Hugenholtz P."/>
            <person name="Woyke T."/>
            <person name="Wu D."/>
            <person name="Verbarg S."/>
            <person name="Frueling A."/>
            <person name="Brambilla E."/>
            <person name="Klenk H.-P."/>
            <person name="Eisen J.A."/>
        </authorList>
    </citation>
    <scope>NUCLEOTIDE SEQUENCE</scope>
    <source>
        <strain>DSM 1100</strain>
    </source>
</reference>
<keyword evidence="2" id="KW-0812">Transmembrane</keyword>
<feature type="transmembrane region" description="Helical" evidence="2">
    <location>
        <begin position="113"/>
        <end position="134"/>
    </location>
</feature>
<keyword evidence="2" id="KW-1133">Transmembrane helix</keyword>
<keyword evidence="2" id="KW-0472">Membrane</keyword>
<evidence type="ECO:0000259" key="3">
    <source>
        <dbReference type="Pfam" id="PF06580"/>
    </source>
</evidence>
<feature type="coiled-coil region" evidence="1">
    <location>
        <begin position="136"/>
        <end position="163"/>
    </location>
</feature>
<organism evidence="4 5">
    <name type="scientific">Haliscomenobacter hydrossis (strain ATCC 27775 / DSM 1100 / LMG 10767 / O)</name>
    <dbReference type="NCBI Taxonomy" id="760192"/>
    <lineage>
        <taxon>Bacteria</taxon>
        <taxon>Pseudomonadati</taxon>
        <taxon>Bacteroidota</taxon>
        <taxon>Saprospiria</taxon>
        <taxon>Saprospirales</taxon>
        <taxon>Haliscomenobacteraceae</taxon>
        <taxon>Haliscomenobacter</taxon>
    </lineage>
</organism>
<dbReference type="InterPro" id="IPR050640">
    <property type="entry name" value="Bact_2-comp_sensor_kinase"/>
</dbReference>